<evidence type="ECO:0000256" key="4">
    <source>
        <dbReference type="ARBA" id="ARBA00022989"/>
    </source>
</evidence>
<dbReference type="Pfam" id="PF02361">
    <property type="entry name" value="CbiQ"/>
    <property type="match status" value="1"/>
</dbReference>
<dbReference type="NCBIfam" id="TIGR02454">
    <property type="entry name" value="ECF_T_CbiQ"/>
    <property type="match status" value="1"/>
</dbReference>
<dbReference type="Proteomes" id="UP000282654">
    <property type="component" value="Unassembled WGS sequence"/>
</dbReference>
<evidence type="ECO:0000256" key="2">
    <source>
        <dbReference type="ARBA" id="ARBA00022475"/>
    </source>
</evidence>
<feature type="transmembrane region" description="Helical" evidence="6">
    <location>
        <begin position="110"/>
        <end position="129"/>
    </location>
</feature>
<evidence type="ECO:0000256" key="5">
    <source>
        <dbReference type="ARBA" id="ARBA00023136"/>
    </source>
</evidence>
<dbReference type="InterPro" id="IPR012809">
    <property type="entry name" value="ECF_CbiQ"/>
</dbReference>
<dbReference type="EMBL" id="RKRE01000001">
    <property type="protein sequence ID" value="RPF49350.1"/>
    <property type="molecule type" value="Genomic_DNA"/>
</dbReference>
<evidence type="ECO:0000256" key="6">
    <source>
        <dbReference type="SAM" id="Phobius"/>
    </source>
</evidence>
<evidence type="ECO:0000256" key="1">
    <source>
        <dbReference type="ARBA" id="ARBA00004651"/>
    </source>
</evidence>
<keyword evidence="2" id="KW-1003">Cell membrane</keyword>
<reference evidence="7 8" key="1">
    <citation type="submission" date="2018-11" db="EMBL/GenBank/DDBJ databases">
        <title>Genomic Encyclopedia of Type Strains, Phase IV (KMG-IV): sequencing the most valuable type-strain genomes for metagenomic binning, comparative biology and taxonomic classification.</title>
        <authorList>
            <person name="Goeker M."/>
        </authorList>
    </citation>
    <scope>NUCLEOTIDE SEQUENCE [LARGE SCALE GENOMIC DNA]</scope>
    <source>
        <strain evidence="7 8">DSM 102936</strain>
    </source>
</reference>
<evidence type="ECO:0000256" key="3">
    <source>
        <dbReference type="ARBA" id="ARBA00022692"/>
    </source>
</evidence>
<feature type="transmembrane region" description="Helical" evidence="6">
    <location>
        <begin position="85"/>
        <end position="103"/>
    </location>
</feature>
<dbReference type="InterPro" id="IPR003339">
    <property type="entry name" value="ABC/ECF_trnsptr_transmembrane"/>
</dbReference>
<gene>
    <name evidence="7" type="ORF">EDD75_0158</name>
</gene>
<feature type="transmembrane region" description="Helical" evidence="6">
    <location>
        <begin position="197"/>
        <end position="216"/>
    </location>
</feature>
<keyword evidence="5 6" id="KW-0472">Membrane</keyword>
<comment type="subcellular location">
    <subcellularLocation>
        <location evidence="1">Cell membrane</location>
        <topology evidence="1">Multi-pass membrane protein</topology>
    </subcellularLocation>
</comment>
<feature type="transmembrane region" description="Helical" evidence="6">
    <location>
        <begin position="164"/>
        <end position="185"/>
    </location>
</feature>
<dbReference type="OrthoDB" id="9815246at2"/>
<proteinExistence type="predicted"/>
<organism evidence="7 8">
    <name type="scientific">Thermodesulfitimonas autotrophica</name>
    <dbReference type="NCBI Taxonomy" id="1894989"/>
    <lineage>
        <taxon>Bacteria</taxon>
        <taxon>Bacillati</taxon>
        <taxon>Bacillota</taxon>
        <taxon>Clostridia</taxon>
        <taxon>Thermoanaerobacterales</taxon>
        <taxon>Thermoanaerobacteraceae</taxon>
        <taxon>Thermodesulfitimonas</taxon>
    </lineage>
</organism>
<dbReference type="GO" id="GO:0043190">
    <property type="term" value="C:ATP-binding cassette (ABC) transporter complex"/>
    <property type="evidence" value="ECO:0007669"/>
    <property type="project" value="InterPro"/>
</dbReference>
<dbReference type="RefSeq" id="WP_123926622.1">
    <property type="nucleotide sequence ID" value="NZ_RKRE01000001.1"/>
</dbReference>
<dbReference type="PANTHER" id="PTHR34857">
    <property type="entry name" value="SLL0384 PROTEIN"/>
    <property type="match status" value="1"/>
</dbReference>
<name>A0A3N5B146_9THEO</name>
<evidence type="ECO:0000313" key="8">
    <source>
        <dbReference type="Proteomes" id="UP000282654"/>
    </source>
</evidence>
<dbReference type="PANTHER" id="PTHR34857:SF2">
    <property type="entry name" value="SLL0384 PROTEIN"/>
    <property type="match status" value="1"/>
</dbReference>
<sequence>MDTLPRWLSEETSEALVEAAPRRRWGADFIEKNLRDLTRIFEDELFTTSMARKPGLYQLLDPRVKVFATVVLIGVVGCEQSLRTLAVTCLLTLLLAAACRLPLGVFLKRVSFVPLFTGIMVLPAVFNWFTPGTPLVMLVPEANLHLGPYHFGGPLAITAQGLQGAATIILRAGASVSFALILTLTTPWPALLRALRVFLLPQIFVLTLEMTLRYIFLFLRIATEAFEAYKVRVVGPATGKTGRRFIGATAGTIIAKTQRLSEEVYQAMLARGYTGEPRLLSPFRFRLQDGLFLAGVGVVAVLLLSWDRLGC</sequence>
<dbReference type="AlphaFoldDB" id="A0A3N5B146"/>
<feature type="transmembrane region" description="Helical" evidence="6">
    <location>
        <begin position="290"/>
        <end position="306"/>
    </location>
</feature>
<protein>
    <submittedName>
        <fullName evidence="7">Cobalt/nickel transport system permease protein</fullName>
    </submittedName>
</protein>
<comment type="caution">
    <text evidence="7">The sequence shown here is derived from an EMBL/GenBank/DDBJ whole genome shotgun (WGS) entry which is preliminary data.</text>
</comment>
<keyword evidence="3 6" id="KW-0812">Transmembrane</keyword>
<accession>A0A3N5B146</accession>
<dbReference type="CDD" id="cd16914">
    <property type="entry name" value="EcfT"/>
    <property type="match status" value="1"/>
</dbReference>
<keyword evidence="4 6" id="KW-1133">Transmembrane helix</keyword>
<keyword evidence="8" id="KW-1185">Reference proteome</keyword>
<dbReference type="InterPro" id="IPR051611">
    <property type="entry name" value="ECF_transporter_component"/>
</dbReference>
<evidence type="ECO:0000313" key="7">
    <source>
        <dbReference type="EMBL" id="RPF49350.1"/>
    </source>
</evidence>
<dbReference type="GO" id="GO:0006824">
    <property type="term" value="P:cobalt ion transport"/>
    <property type="evidence" value="ECO:0007669"/>
    <property type="project" value="InterPro"/>
</dbReference>